<sequence>KVMEQLNSQLLLLINISHLAECPDNHDAILANEFEKKLFEDDSCVIEYLQIAYFILYLGSEENKQRVANAVKDKVKRLADNKTLQELGKEQNWNEQTKKDIQIIVEQLYQLIKEIIGKKENQVKDLHEGVAEDEDEDCDDEQQEEFEDQIYEEQNLKQYEEWMKKNYIKDKTIDSGSLNLILEQLKSMENEQENKFIKTFQNHQYAN</sequence>
<feature type="non-terminal residue" evidence="1">
    <location>
        <position position="1"/>
    </location>
</feature>
<reference evidence="1 2" key="1">
    <citation type="submission" date="2019-03" db="EMBL/GenBank/DDBJ databases">
        <title>Single cell metagenomics reveals metabolic interactions within the superorganism composed of flagellate Streblomastix strix and complex community of Bacteroidetes bacteria on its surface.</title>
        <authorList>
            <person name="Treitli S.C."/>
            <person name="Kolisko M."/>
            <person name="Husnik F."/>
            <person name="Keeling P."/>
            <person name="Hampl V."/>
        </authorList>
    </citation>
    <scope>NUCLEOTIDE SEQUENCE [LARGE SCALE GENOMIC DNA]</scope>
    <source>
        <strain evidence="1">ST1C</strain>
    </source>
</reference>
<dbReference type="EMBL" id="SNRW01033852">
    <property type="protein sequence ID" value="KAA6355898.1"/>
    <property type="molecule type" value="Genomic_DNA"/>
</dbReference>
<dbReference type="AlphaFoldDB" id="A0A5J4TCB8"/>
<name>A0A5J4TCB8_9EUKA</name>
<dbReference type="Proteomes" id="UP000324800">
    <property type="component" value="Unassembled WGS sequence"/>
</dbReference>
<evidence type="ECO:0000313" key="2">
    <source>
        <dbReference type="Proteomes" id="UP000324800"/>
    </source>
</evidence>
<protein>
    <submittedName>
        <fullName evidence="1">Uncharacterized protein</fullName>
    </submittedName>
</protein>
<accession>A0A5J4TCB8</accession>
<evidence type="ECO:0000313" key="1">
    <source>
        <dbReference type="EMBL" id="KAA6355898.1"/>
    </source>
</evidence>
<gene>
    <name evidence="1" type="ORF">EZS28_048575</name>
</gene>
<comment type="caution">
    <text evidence="1">The sequence shown here is derived from an EMBL/GenBank/DDBJ whole genome shotgun (WGS) entry which is preliminary data.</text>
</comment>
<organism evidence="1 2">
    <name type="scientific">Streblomastix strix</name>
    <dbReference type="NCBI Taxonomy" id="222440"/>
    <lineage>
        <taxon>Eukaryota</taxon>
        <taxon>Metamonada</taxon>
        <taxon>Preaxostyla</taxon>
        <taxon>Oxymonadida</taxon>
        <taxon>Streblomastigidae</taxon>
        <taxon>Streblomastix</taxon>
    </lineage>
</organism>
<proteinExistence type="predicted"/>